<dbReference type="SUPFAM" id="SSF53335">
    <property type="entry name" value="S-adenosyl-L-methionine-dependent methyltransferases"/>
    <property type="match status" value="1"/>
</dbReference>
<comment type="caution">
    <text evidence="2">The sequence shown here is derived from an EMBL/GenBank/DDBJ whole genome shotgun (WGS) entry which is preliminary data.</text>
</comment>
<organism evidence="2 3">
    <name type="scientific">Cohnella ginsengisoli</name>
    <dbReference type="NCBI Taxonomy" id="425004"/>
    <lineage>
        <taxon>Bacteria</taxon>
        <taxon>Bacillati</taxon>
        <taxon>Bacillota</taxon>
        <taxon>Bacilli</taxon>
        <taxon>Bacillales</taxon>
        <taxon>Paenibacillaceae</taxon>
        <taxon>Cohnella</taxon>
    </lineage>
</organism>
<reference evidence="2 3" key="1">
    <citation type="submission" date="2022-10" db="EMBL/GenBank/DDBJ databases">
        <title>Comparative genomic analysis of Cohnella hashimotonis sp. nov., isolated from the International Space Station.</title>
        <authorList>
            <person name="Simpson A."/>
            <person name="Venkateswaran K."/>
        </authorList>
    </citation>
    <scope>NUCLEOTIDE SEQUENCE [LARGE SCALE GENOMIC DNA]</scope>
    <source>
        <strain evidence="2 3">DSM 18997</strain>
    </source>
</reference>
<dbReference type="RefSeq" id="WP_277566952.1">
    <property type="nucleotide sequence ID" value="NZ_JAPDHZ010000004.1"/>
</dbReference>
<name>A0A9X4QPV9_9BACL</name>
<evidence type="ECO:0000313" key="2">
    <source>
        <dbReference type="EMBL" id="MDG0793115.1"/>
    </source>
</evidence>
<dbReference type="Proteomes" id="UP001153387">
    <property type="component" value="Unassembled WGS sequence"/>
</dbReference>
<dbReference type="AlphaFoldDB" id="A0A9X4QPV9"/>
<proteinExistence type="predicted"/>
<evidence type="ECO:0000259" key="1">
    <source>
        <dbReference type="Pfam" id="PF08241"/>
    </source>
</evidence>
<feature type="domain" description="Methyltransferase type 11" evidence="1">
    <location>
        <begin position="93"/>
        <end position="150"/>
    </location>
</feature>
<keyword evidence="3" id="KW-1185">Reference proteome</keyword>
<sequence length="208" mass="23721">MEKKYWTWRGAHLRSRRIFARKASTLTRRILFYAGDRQAIVAAAAKEIDTSSAKIAAMSHVYDWRYYGSPERHRRIREASLASFAAHFRSEAGGGKYLAASLPRLPFEDGTFSLVVCSHFLFLYADQFGERFHEDALRELLRTSKPGGEVRIYPLVTLAWEPVPYLDRLLRALEAEAEASFIPCGLPFVPRESRVLVLRKKTIAAAEQ</sequence>
<dbReference type="Pfam" id="PF08241">
    <property type="entry name" value="Methyltransf_11"/>
    <property type="match status" value="1"/>
</dbReference>
<dbReference type="EMBL" id="JAPDHZ010000004">
    <property type="protein sequence ID" value="MDG0793115.1"/>
    <property type="molecule type" value="Genomic_DNA"/>
</dbReference>
<dbReference type="InterPro" id="IPR013216">
    <property type="entry name" value="Methyltransf_11"/>
</dbReference>
<gene>
    <name evidence="2" type="ORF">OMP38_21350</name>
</gene>
<keyword evidence="2" id="KW-0808">Transferase</keyword>
<dbReference type="Gene3D" id="3.40.50.150">
    <property type="entry name" value="Vaccinia Virus protein VP39"/>
    <property type="match status" value="1"/>
</dbReference>
<dbReference type="GO" id="GO:0008757">
    <property type="term" value="F:S-adenosylmethionine-dependent methyltransferase activity"/>
    <property type="evidence" value="ECO:0007669"/>
    <property type="project" value="InterPro"/>
</dbReference>
<keyword evidence="2" id="KW-0489">Methyltransferase</keyword>
<dbReference type="GO" id="GO:0032259">
    <property type="term" value="P:methylation"/>
    <property type="evidence" value="ECO:0007669"/>
    <property type="project" value="UniProtKB-KW"/>
</dbReference>
<dbReference type="InterPro" id="IPR029063">
    <property type="entry name" value="SAM-dependent_MTases_sf"/>
</dbReference>
<accession>A0A9X4QPV9</accession>
<protein>
    <submittedName>
        <fullName evidence="2">Class I SAM-dependent methyltransferase</fullName>
    </submittedName>
</protein>
<evidence type="ECO:0000313" key="3">
    <source>
        <dbReference type="Proteomes" id="UP001153387"/>
    </source>
</evidence>